<dbReference type="AlphaFoldDB" id="A0A1L3SXA8"/>
<reference evidence="4" key="1">
    <citation type="submission" date="2016-11" db="EMBL/GenBank/DDBJ databases">
        <title>Mesorhizobium oceanicum sp. nov., isolated from deep seawater in South China Sea.</title>
        <authorList>
            <person name="Fu G.-Y."/>
        </authorList>
    </citation>
    <scope>NUCLEOTIDE SEQUENCE [LARGE SCALE GENOMIC DNA]</scope>
    <source>
        <strain evidence="4">B7</strain>
    </source>
</reference>
<gene>
    <name evidence="3" type="ORF">BSQ44_23705</name>
</gene>
<sequence>MSATQAKSDKPTNDPEVEKVDSREDFEAQIALLREEMALLKAQLSSSGERSAAAARRAAISGAEHLRAQGEAALDDIRANARDMEAQIVMTVREKPVTSLAIAAGVGFLFALITRR</sequence>
<dbReference type="OrthoDB" id="8454349at2"/>
<dbReference type="STRING" id="1670800.BSQ44_23705"/>
<evidence type="ECO:0000313" key="4">
    <source>
        <dbReference type="Proteomes" id="UP000182840"/>
    </source>
</evidence>
<accession>A0A1L3SXA8</accession>
<feature type="compositionally biased region" description="Basic and acidic residues" evidence="1">
    <location>
        <begin position="7"/>
        <end position="23"/>
    </location>
</feature>
<evidence type="ECO:0000256" key="1">
    <source>
        <dbReference type="SAM" id="MobiDB-lite"/>
    </source>
</evidence>
<dbReference type="Proteomes" id="UP000182840">
    <property type="component" value="Chromosome"/>
</dbReference>
<organism evidence="3 4">
    <name type="scientific">Aquibium oceanicum</name>
    <dbReference type="NCBI Taxonomy" id="1670800"/>
    <lineage>
        <taxon>Bacteria</taxon>
        <taxon>Pseudomonadati</taxon>
        <taxon>Pseudomonadota</taxon>
        <taxon>Alphaproteobacteria</taxon>
        <taxon>Hyphomicrobiales</taxon>
        <taxon>Phyllobacteriaceae</taxon>
        <taxon>Aquibium</taxon>
    </lineage>
</organism>
<feature type="region of interest" description="Disordered" evidence="1">
    <location>
        <begin position="1"/>
        <end position="23"/>
    </location>
</feature>
<keyword evidence="2" id="KW-0472">Membrane</keyword>
<protein>
    <recommendedName>
        <fullName evidence="5">DUF883 domain-containing protein</fullName>
    </recommendedName>
</protein>
<feature type="transmembrane region" description="Helical" evidence="2">
    <location>
        <begin position="97"/>
        <end position="114"/>
    </location>
</feature>
<evidence type="ECO:0000256" key="2">
    <source>
        <dbReference type="SAM" id="Phobius"/>
    </source>
</evidence>
<dbReference type="KEGG" id="meso:BSQ44_23705"/>
<keyword evidence="2" id="KW-0812">Transmembrane</keyword>
<keyword evidence="2" id="KW-1133">Transmembrane helix</keyword>
<keyword evidence="4" id="KW-1185">Reference proteome</keyword>
<name>A0A1L3SXA8_9HYPH</name>
<evidence type="ECO:0000313" key="3">
    <source>
        <dbReference type="EMBL" id="APH74038.1"/>
    </source>
</evidence>
<dbReference type="EMBL" id="CP018171">
    <property type="protein sequence ID" value="APH74038.1"/>
    <property type="molecule type" value="Genomic_DNA"/>
</dbReference>
<proteinExistence type="predicted"/>
<evidence type="ECO:0008006" key="5">
    <source>
        <dbReference type="Google" id="ProtNLM"/>
    </source>
</evidence>